<dbReference type="Gene3D" id="1.10.443.10">
    <property type="entry name" value="Intergrase catalytic core"/>
    <property type="match status" value="1"/>
</dbReference>
<keyword evidence="1" id="KW-0233">DNA recombination</keyword>
<dbReference type="GO" id="GO:0015074">
    <property type="term" value="P:DNA integration"/>
    <property type="evidence" value="ECO:0007669"/>
    <property type="project" value="InterPro"/>
</dbReference>
<evidence type="ECO:0000313" key="3">
    <source>
        <dbReference type="Proteomes" id="UP001152172"/>
    </source>
</evidence>
<protein>
    <submittedName>
        <fullName evidence="2">Integrase</fullName>
    </submittedName>
</protein>
<name>A0A9X3LAE4_9BACI</name>
<dbReference type="EMBL" id="JAMKBI010000004">
    <property type="protein sequence ID" value="MCZ8533031.1"/>
    <property type="molecule type" value="Genomic_DNA"/>
</dbReference>
<dbReference type="GO" id="GO:0006310">
    <property type="term" value="P:DNA recombination"/>
    <property type="evidence" value="ECO:0007669"/>
    <property type="project" value="UniProtKB-KW"/>
</dbReference>
<dbReference type="RefSeq" id="WP_269921490.1">
    <property type="nucleotide sequence ID" value="NZ_JAMKBI010000004.1"/>
</dbReference>
<reference evidence="2" key="1">
    <citation type="submission" date="2022-05" db="EMBL/GenBank/DDBJ databases">
        <authorList>
            <person name="Colautti A."/>
            <person name="Iacumin L."/>
        </authorList>
    </citation>
    <scope>NUCLEOTIDE SEQUENCE</scope>
    <source>
        <strain evidence="2">DSM 30747</strain>
    </source>
</reference>
<organism evidence="2 3">
    <name type="scientific">Psychrobacillus psychrodurans</name>
    <dbReference type="NCBI Taxonomy" id="126157"/>
    <lineage>
        <taxon>Bacteria</taxon>
        <taxon>Bacillati</taxon>
        <taxon>Bacillota</taxon>
        <taxon>Bacilli</taxon>
        <taxon>Bacillales</taxon>
        <taxon>Bacillaceae</taxon>
        <taxon>Psychrobacillus</taxon>
    </lineage>
</organism>
<keyword evidence="3" id="KW-1185">Reference proteome</keyword>
<comment type="caution">
    <text evidence="2">The sequence shown here is derived from an EMBL/GenBank/DDBJ whole genome shotgun (WGS) entry which is preliminary data.</text>
</comment>
<dbReference type="GO" id="GO:0003677">
    <property type="term" value="F:DNA binding"/>
    <property type="evidence" value="ECO:0007669"/>
    <property type="project" value="InterPro"/>
</dbReference>
<evidence type="ECO:0000256" key="1">
    <source>
        <dbReference type="ARBA" id="ARBA00023172"/>
    </source>
</evidence>
<dbReference type="AlphaFoldDB" id="A0A9X3LAE4"/>
<dbReference type="InterPro" id="IPR013762">
    <property type="entry name" value="Integrase-like_cat_sf"/>
</dbReference>
<dbReference type="Proteomes" id="UP001152172">
    <property type="component" value="Unassembled WGS sequence"/>
</dbReference>
<proteinExistence type="predicted"/>
<evidence type="ECO:0000313" key="2">
    <source>
        <dbReference type="EMBL" id="MCZ8533031.1"/>
    </source>
</evidence>
<dbReference type="InterPro" id="IPR011010">
    <property type="entry name" value="DNA_brk_join_enz"/>
</dbReference>
<accession>A0A9X3LAE4</accession>
<sequence length="553" mass="65554">MSNDTSNDTITKTNAFFDTPYLSDYEITNVINLLSELKSKGIFLSNSLHDNIWLFSHEYSPGRSIKIDFGKIDKGLNQDDQLLVKCWIGSLLDKYRPSTCIHYFHHFCMAINITNFFSLDRINHFVEWLHEDHITNNEKTYVLSTVISFFDFSEISNSSKYLAKLYDIRNKIKFTKNPIKLPSSKYILLFSYYLEKYFADVEKDTSFDVEETIKKKILYYPILIWWNLTTIIPMRSTEFCLIKRDGLSEENKKYFITITRIKKPLDQIDIDNYHTKIEINESMYCLINNYIEITEGYGESDTLISYRSLIYVDNTKQRKLQKRNFNSFNQNNLEKLLKRFYKEVINDYYQINVSLNERLSPNDTRHLAFVSLMMQGISPVEIARLGGHKTLAAQYNYSFHTEYWIDNEVFKLINNYKNISNFDNNNIRYIPENVKLKAFESPTSSFRGELEIGYCSDSLIRCEAKECMLCSHWRIELDDIKLKHDLIIEKVNKNRDNLIELMNFIYKVHTNTVLNIMSPEHLENENHLQHTLQKVKSELHNISKIIQIERNIY</sequence>
<dbReference type="SUPFAM" id="SSF56349">
    <property type="entry name" value="DNA breaking-rejoining enzymes"/>
    <property type="match status" value="1"/>
</dbReference>
<gene>
    <name evidence="2" type="ORF">M9R61_06640</name>
</gene>